<reference evidence="2 3" key="1">
    <citation type="submission" date="2016-02" db="EMBL/GenBank/DDBJ databases">
        <title>Genome analysis of coral dinoflagellate symbionts highlights evolutionary adaptations to a symbiotic lifestyle.</title>
        <authorList>
            <person name="Aranda M."/>
            <person name="Li Y."/>
            <person name="Liew Y.J."/>
            <person name="Baumgarten S."/>
            <person name="Simakov O."/>
            <person name="Wilson M."/>
            <person name="Piel J."/>
            <person name="Ashoor H."/>
            <person name="Bougouffa S."/>
            <person name="Bajic V.B."/>
            <person name="Ryu T."/>
            <person name="Ravasi T."/>
            <person name="Bayer T."/>
            <person name="Micklem G."/>
            <person name="Kim H."/>
            <person name="Bhak J."/>
            <person name="Lajeunesse T.C."/>
            <person name="Voolstra C.R."/>
        </authorList>
    </citation>
    <scope>NUCLEOTIDE SEQUENCE [LARGE SCALE GENOMIC DNA]</scope>
    <source>
        <strain evidence="2 3">CCMP2467</strain>
    </source>
</reference>
<keyword evidence="3" id="KW-1185">Reference proteome</keyword>
<evidence type="ECO:0000256" key="1">
    <source>
        <dbReference type="SAM" id="MobiDB-lite"/>
    </source>
</evidence>
<sequence length="553" mass="60966">MPSEPLASVPGPRTFEPGAPSAPASQSEPLAPVPGAIGPNCAGPAVGPGVALAPALPGEPLPRCCRRAVGPAQVQVAEAEPNPNFKKMSSNHLRSRIFVIGLVLVRLLQKGDGAAEFYQKGETITVKAAARGGGFIYQYRTDDCRTWQAALSYAEERKEWVRTASSTNLKPGGPRSDEDGIPCEASSLKTPTSVKPVGEIVMEHYVSDKVVKEAMFFGSHLVTGHKEDCRLPERGRSGYTYPDFGARPPPTEENRGGVDNVIALDRQPGYAARSILTELHESMNKDSRELEEAINRFAKEFKKLPKDQKERNVKWQQLFKSGAIAMDSDYFEAEQLMLQHYQDSRGERIFEIMKDREDFWGLLRGFCGTNGLQQLREDFPQVHCEKVLEADTPQQHSLSSRPQPASEDAYLQADAEVMAASPGGRRGNGNISRRTLRFHVNDLCMVEDKRKVEEGSSSREVIGSTPRSLLIHLGLEKEAGSALGQGSSEGSEMDQKSESIQEVKEKRRGRLAPRRCIPVSNVRSTDERCLPANSMHDKLDGLRSISNFPKSQW</sequence>
<evidence type="ECO:0000313" key="3">
    <source>
        <dbReference type="Proteomes" id="UP000186817"/>
    </source>
</evidence>
<accession>A0A1Q9CWC8</accession>
<comment type="caution">
    <text evidence="2">The sequence shown here is derived from an EMBL/GenBank/DDBJ whole genome shotgun (WGS) entry which is preliminary data.</text>
</comment>
<protein>
    <submittedName>
        <fullName evidence="2">Uncharacterized protein</fullName>
    </submittedName>
</protein>
<organism evidence="2 3">
    <name type="scientific">Symbiodinium microadriaticum</name>
    <name type="common">Dinoflagellate</name>
    <name type="synonym">Zooxanthella microadriatica</name>
    <dbReference type="NCBI Taxonomy" id="2951"/>
    <lineage>
        <taxon>Eukaryota</taxon>
        <taxon>Sar</taxon>
        <taxon>Alveolata</taxon>
        <taxon>Dinophyceae</taxon>
        <taxon>Suessiales</taxon>
        <taxon>Symbiodiniaceae</taxon>
        <taxon>Symbiodinium</taxon>
    </lineage>
</organism>
<feature type="region of interest" description="Disordered" evidence="1">
    <location>
        <begin position="481"/>
        <end position="513"/>
    </location>
</feature>
<proteinExistence type="predicted"/>
<dbReference type="AlphaFoldDB" id="A0A1Q9CWC8"/>
<feature type="compositionally biased region" description="Basic and acidic residues" evidence="1">
    <location>
        <begin position="532"/>
        <end position="541"/>
    </location>
</feature>
<feature type="region of interest" description="Disordered" evidence="1">
    <location>
        <begin position="166"/>
        <end position="190"/>
    </location>
</feature>
<feature type="compositionally biased region" description="Basic and acidic residues" evidence="1">
    <location>
        <begin position="493"/>
        <end position="505"/>
    </location>
</feature>
<gene>
    <name evidence="2" type="ORF">AK812_SmicGene31577</name>
</gene>
<feature type="compositionally biased region" description="Polar residues" evidence="1">
    <location>
        <begin position="544"/>
        <end position="553"/>
    </location>
</feature>
<evidence type="ECO:0000313" key="2">
    <source>
        <dbReference type="EMBL" id="OLP87230.1"/>
    </source>
</evidence>
<feature type="region of interest" description="Disordered" evidence="1">
    <location>
        <begin position="532"/>
        <end position="553"/>
    </location>
</feature>
<name>A0A1Q9CWC8_SYMMI</name>
<dbReference type="Proteomes" id="UP000186817">
    <property type="component" value="Unassembled WGS sequence"/>
</dbReference>
<dbReference type="EMBL" id="LSRX01000872">
    <property type="protein sequence ID" value="OLP87230.1"/>
    <property type="molecule type" value="Genomic_DNA"/>
</dbReference>
<feature type="region of interest" description="Disordered" evidence="1">
    <location>
        <begin position="1"/>
        <end position="38"/>
    </location>
</feature>
<dbReference type="OrthoDB" id="416741at2759"/>